<dbReference type="GO" id="GO:0005102">
    <property type="term" value="F:signaling receptor binding"/>
    <property type="evidence" value="ECO:0007669"/>
    <property type="project" value="TreeGrafter"/>
</dbReference>
<evidence type="ECO:0000313" key="2">
    <source>
        <dbReference type="Proteomes" id="UP001178461"/>
    </source>
</evidence>
<gene>
    <name evidence="1" type="ORF">PODLI_1B015094</name>
</gene>
<dbReference type="Gene3D" id="1.25.40.20">
    <property type="entry name" value="Ankyrin repeat-containing domain"/>
    <property type="match status" value="1"/>
</dbReference>
<accession>A0AA35KUK7</accession>
<dbReference type="GO" id="GO:0050869">
    <property type="term" value="P:negative regulation of B cell activation"/>
    <property type="evidence" value="ECO:0007669"/>
    <property type="project" value="TreeGrafter"/>
</dbReference>
<feature type="non-terminal residue" evidence="1">
    <location>
        <position position="1"/>
    </location>
</feature>
<protein>
    <submittedName>
        <fullName evidence="1">Uncharacterized protein</fullName>
    </submittedName>
</protein>
<evidence type="ECO:0000313" key="1">
    <source>
        <dbReference type="EMBL" id="CAI5784596.1"/>
    </source>
</evidence>
<keyword evidence="2" id="KW-1185">Reference proteome</keyword>
<dbReference type="GO" id="GO:0042113">
    <property type="term" value="P:B cell activation"/>
    <property type="evidence" value="ECO:0007669"/>
    <property type="project" value="TreeGrafter"/>
</dbReference>
<dbReference type="SUPFAM" id="SSF48403">
    <property type="entry name" value="Ankyrin repeat"/>
    <property type="match status" value="1"/>
</dbReference>
<dbReference type="InterPro" id="IPR052446">
    <property type="entry name" value="B-cell_PI3K-Signaling_Adptrs"/>
</dbReference>
<dbReference type="PANTHER" id="PTHR16267:SF13">
    <property type="entry name" value="B-CELL SCAFFOLD PROTEIN WITH ANKYRIN REPEATS"/>
    <property type="match status" value="1"/>
</dbReference>
<organism evidence="1 2">
    <name type="scientific">Podarcis lilfordi</name>
    <name type="common">Lilford's wall lizard</name>
    <dbReference type="NCBI Taxonomy" id="74358"/>
    <lineage>
        <taxon>Eukaryota</taxon>
        <taxon>Metazoa</taxon>
        <taxon>Chordata</taxon>
        <taxon>Craniata</taxon>
        <taxon>Vertebrata</taxon>
        <taxon>Euteleostomi</taxon>
        <taxon>Lepidosauria</taxon>
        <taxon>Squamata</taxon>
        <taxon>Bifurcata</taxon>
        <taxon>Unidentata</taxon>
        <taxon>Episquamata</taxon>
        <taxon>Laterata</taxon>
        <taxon>Lacertibaenia</taxon>
        <taxon>Lacertidae</taxon>
        <taxon>Podarcis</taxon>
    </lineage>
</organism>
<dbReference type="Proteomes" id="UP001178461">
    <property type="component" value="Chromosome 9"/>
</dbReference>
<reference evidence="1" key="1">
    <citation type="submission" date="2022-12" db="EMBL/GenBank/DDBJ databases">
        <authorList>
            <person name="Alioto T."/>
            <person name="Alioto T."/>
            <person name="Gomez Garrido J."/>
        </authorList>
    </citation>
    <scope>NUCLEOTIDE SEQUENCE</scope>
</reference>
<dbReference type="AlphaFoldDB" id="A0AA35KUK7"/>
<name>A0AA35KUK7_9SAUR</name>
<feature type="non-terminal residue" evidence="1">
    <location>
        <position position="65"/>
    </location>
</feature>
<dbReference type="GO" id="GO:1990782">
    <property type="term" value="F:protein tyrosine kinase binding"/>
    <property type="evidence" value="ECO:0007669"/>
    <property type="project" value="TreeGrafter"/>
</dbReference>
<dbReference type="InterPro" id="IPR036770">
    <property type="entry name" value="Ankyrin_rpt-contain_sf"/>
</dbReference>
<proteinExistence type="predicted"/>
<dbReference type="EMBL" id="OX395134">
    <property type="protein sequence ID" value="CAI5784596.1"/>
    <property type="molecule type" value="Genomic_DNA"/>
</dbReference>
<dbReference type="GO" id="GO:0051898">
    <property type="term" value="P:negative regulation of phosphatidylinositol 3-kinase/protein kinase B signal transduction"/>
    <property type="evidence" value="ECO:0007669"/>
    <property type="project" value="TreeGrafter"/>
</dbReference>
<dbReference type="PANTHER" id="PTHR16267">
    <property type="entry name" value="BANK1/PIK3AP1 FAMILY MEMBER"/>
    <property type="match status" value="1"/>
</dbReference>
<sequence>SHLEELPTLLHCAAKFGLKKLTGFLLQCPDAIRACGIANKYRENPACIAEKYGYKEIQKIITELS</sequence>